<gene>
    <name evidence="2" type="ORF">GS399_09605</name>
</gene>
<comment type="caution">
    <text evidence="2">The sequence shown here is derived from an EMBL/GenBank/DDBJ whole genome shotgun (WGS) entry which is preliminary data.</text>
</comment>
<dbReference type="AlphaFoldDB" id="A0A7K1Y9F1"/>
<organism evidence="2 3">
    <name type="scientific">Hufsiella arboris</name>
    <dbReference type="NCBI Taxonomy" id="2695275"/>
    <lineage>
        <taxon>Bacteria</taxon>
        <taxon>Pseudomonadati</taxon>
        <taxon>Bacteroidota</taxon>
        <taxon>Sphingobacteriia</taxon>
        <taxon>Sphingobacteriales</taxon>
        <taxon>Sphingobacteriaceae</taxon>
        <taxon>Hufsiella</taxon>
    </lineage>
</organism>
<keyword evidence="3" id="KW-1185">Reference proteome</keyword>
<accession>A0A7K1Y9F1</accession>
<dbReference type="RefSeq" id="WP_160844408.1">
    <property type="nucleotide sequence ID" value="NZ_WVHT01000004.1"/>
</dbReference>
<evidence type="ECO:0000313" key="2">
    <source>
        <dbReference type="EMBL" id="MXV51223.1"/>
    </source>
</evidence>
<name>A0A7K1Y9F1_9SPHI</name>
<evidence type="ECO:0000313" key="3">
    <source>
        <dbReference type="Proteomes" id="UP000466586"/>
    </source>
</evidence>
<dbReference type="EMBL" id="WVHT01000004">
    <property type="protein sequence ID" value="MXV51223.1"/>
    <property type="molecule type" value="Genomic_DNA"/>
</dbReference>
<reference evidence="2 3" key="1">
    <citation type="submission" date="2019-11" db="EMBL/GenBank/DDBJ databases">
        <title>Pedobacter sp. HMF7647 Genome sequencing and assembly.</title>
        <authorList>
            <person name="Kang H."/>
            <person name="Kim H."/>
            <person name="Joh K."/>
        </authorList>
    </citation>
    <scope>NUCLEOTIDE SEQUENCE [LARGE SCALE GENOMIC DNA]</scope>
    <source>
        <strain evidence="2 3">HMF7647</strain>
    </source>
</reference>
<sequence length="56" mass="6346">MIFKKNDKVTTPSGYGLVNKDQEANEVEVKITQTGEIETFNEEDIDYDISPEPLPD</sequence>
<protein>
    <submittedName>
        <fullName evidence="2">Uncharacterized protein</fullName>
    </submittedName>
</protein>
<feature type="region of interest" description="Disordered" evidence="1">
    <location>
        <begin position="1"/>
        <end position="23"/>
    </location>
</feature>
<dbReference type="Proteomes" id="UP000466586">
    <property type="component" value="Unassembled WGS sequence"/>
</dbReference>
<proteinExistence type="predicted"/>
<evidence type="ECO:0000256" key="1">
    <source>
        <dbReference type="SAM" id="MobiDB-lite"/>
    </source>
</evidence>